<protein>
    <submittedName>
        <fullName evidence="1">Uncharacterized protein</fullName>
    </submittedName>
</protein>
<dbReference type="AlphaFoldDB" id="A0A829W024"/>
<dbReference type="Proteomes" id="UP000315200">
    <property type="component" value="Unassembled WGS sequence"/>
</dbReference>
<evidence type="ECO:0000313" key="1">
    <source>
        <dbReference type="EMBL" id="GEA34668.1"/>
    </source>
</evidence>
<sequence>MLQDVPGTLAVDIRNRTGYLDIGSFQHLLEPVQFTAAFPDKALAVSDEFPQLTLVFAWDITCPEQTVRKENGNPFRILYIRLPAGRCLHMASIYHNRIPVRRFKDVV</sequence>
<proteinExistence type="predicted"/>
<accession>A0A829W024</accession>
<dbReference type="EMBL" id="BJLB01000001">
    <property type="protein sequence ID" value="GEA34668.1"/>
    <property type="molecule type" value="Genomic_DNA"/>
</dbReference>
<comment type="caution">
    <text evidence="1">The sequence shown here is derived from an EMBL/GenBank/DDBJ whole genome shotgun (WGS) entry which is preliminary data.</text>
</comment>
<organism evidence="1 2">
    <name type="scientific">Enterocloster clostridioformis</name>
    <dbReference type="NCBI Taxonomy" id="1531"/>
    <lineage>
        <taxon>Bacteria</taxon>
        <taxon>Bacillati</taxon>
        <taxon>Bacillota</taxon>
        <taxon>Clostridia</taxon>
        <taxon>Lachnospirales</taxon>
        <taxon>Lachnospiraceae</taxon>
        <taxon>Enterocloster</taxon>
    </lineage>
</organism>
<gene>
    <name evidence="1" type="ORF">Ccl03g_03810</name>
</gene>
<reference evidence="1 2" key="1">
    <citation type="submission" date="2019-06" db="EMBL/GenBank/DDBJ databases">
        <title>Draft genome sequence of [Clostridium] clostridioforme NBRC 113352.</title>
        <authorList>
            <person name="Miura T."/>
            <person name="Furukawa M."/>
            <person name="Shimamura M."/>
            <person name="Ohyama Y."/>
            <person name="Yamazoe A."/>
            <person name="Kawasaki H."/>
        </authorList>
    </citation>
    <scope>NUCLEOTIDE SEQUENCE [LARGE SCALE GENOMIC DNA]</scope>
    <source>
        <strain evidence="1 2">NBRC 113352</strain>
    </source>
</reference>
<evidence type="ECO:0000313" key="2">
    <source>
        <dbReference type="Proteomes" id="UP000315200"/>
    </source>
</evidence>
<name>A0A829W024_9FIRM</name>